<dbReference type="AlphaFoldDB" id="A0A222GC46"/>
<protein>
    <submittedName>
        <fullName evidence="2">Uncharacterized protein</fullName>
    </submittedName>
</protein>
<dbReference type="RefSeq" id="WP_081153092.1">
    <property type="nucleotide sequence ID" value="NZ_CP020465.1"/>
</dbReference>
<dbReference type="KEGG" id="cber:B5D82_16580"/>
<dbReference type="Gene3D" id="1.25.40.10">
    <property type="entry name" value="Tetratricopeptide repeat domain"/>
    <property type="match status" value="1"/>
</dbReference>
<name>A0A222GC46_9GAMM</name>
<keyword evidence="1" id="KW-0812">Transmembrane</keyword>
<proteinExistence type="predicted"/>
<evidence type="ECO:0000256" key="1">
    <source>
        <dbReference type="SAM" id="Phobius"/>
    </source>
</evidence>
<feature type="transmembrane region" description="Helical" evidence="1">
    <location>
        <begin position="6"/>
        <end position="23"/>
    </location>
</feature>
<keyword evidence="1" id="KW-1133">Transmembrane helix</keyword>
<reference evidence="2 3" key="1">
    <citation type="submission" date="2017-08" db="EMBL/GenBank/DDBJ databases">
        <title>Complete genome of Colwellia sp. NB097-1, a psychrophile bacterium ioslated from Bering Sea.</title>
        <authorList>
            <person name="Chen X."/>
        </authorList>
    </citation>
    <scope>NUCLEOTIDE SEQUENCE [LARGE SCALE GENOMIC DNA]</scope>
    <source>
        <strain evidence="2 3">NB097-1</strain>
    </source>
</reference>
<dbReference type="OrthoDB" id="6313889at2"/>
<evidence type="ECO:0000313" key="3">
    <source>
        <dbReference type="Proteomes" id="UP000202259"/>
    </source>
</evidence>
<dbReference type="InterPro" id="IPR011990">
    <property type="entry name" value="TPR-like_helical_dom_sf"/>
</dbReference>
<accession>A0A222GC46</accession>
<gene>
    <name evidence="2" type="ORF">B5D82_16580</name>
</gene>
<organism evidence="2 3">
    <name type="scientific">Cognaticolwellia beringensis</name>
    <dbReference type="NCBI Taxonomy" id="1967665"/>
    <lineage>
        <taxon>Bacteria</taxon>
        <taxon>Pseudomonadati</taxon>
        <taxon>Pseudomonadota</taxon>
        <taxon>Gammaproteobacteria</taxon>
        <taxon>Alteromonadales</taxon>
        <taxon>Colwelliaceae</taxon>
        <taxon>Cognaticolwellia</taxon>
    </lineage>
</organism>
<sequence length="469" mass="53787">MAFKNILISLVIVILLSLFLFIADYRDKISNAEITRQQLSLLEILDPLTDTDERLAQLLKNGNEQAWIHLAKHHANESASTAFQLGEYYLKQKQVSAAQLWYQLAIRQHHVTARLALANSYFDQHQYADIKSLLLPILNNEKALALLYKLALQQGDLSFIQAYKSKLAHGDNAGLFNELEQFSVFSQNVRHKSEHNTACSIDVQLFATNLAGLRHGKQLTLAFEGHKLAKYICVLTPKYIPAEVVNCQHQPTDKIRCNASKWLQRSDINSRYLGVIVEQGSANVDNGIMYIDQQDNLDVLVHELSHFIGFVDEYPLPKQHQKCQQFQQTPFAHNLVVLDKYYQGERGNLRESILLQLPWRSLVKDSTPILSNHPQGWQLGTPVEHNNEIGLFTTNSCNSKRDTQAFKPLAHRTKLEYFELDFPDIYLNIMKLDPKRYLMPSYHFNISRDLVGQGKYIKASEVLQVTLFK</sequence>
<dbReference type="EMBL" id="CP020465">
    <property type="protein sequence ID" value="ASP49243.1"/>
    <property type="molecule type" value="Genomic_DNA"/>
</dbReference>
<evidence type="ECO:0000313" key="2">
    <source>
        <dbReference type="EMBL" id="ASP49243.1"/>
    </source>
</evidence>
<dbReference type="Proteomes" id="UP000202259">
    <property type="component" value="Chromosome"/>
</dbReference>
<keyword evidence="3" id="KW-1185">Reference proteome</keyword>
<keyword evidence="1" id="KW-0472">Membrane</keyword>
<dbReference type="SUPFAM" id="SSF81901">
    <property type="entry name" value="HCP-like"/>
    <property type="match status" value="1"/>
</dbReference>